<comment type="caution">
    <text evidence="2">The sequence shown here is derived from an EMBL/GenBank/DDBJ whole genome shotgun (WGS) entry which is preliminary data.</text>
</comment>
<feature type="region of interest" description="Disordered" evidence="1">
    <location>
        <begin position="1"/>
        <end position="63"/>
    </location>
</feature>
<keyword evidence="3" id="KW-1185">Reference proteome</keyword>
<dbReference type="AlphaFoldDB" id="A0AAV7QZZ8"/>
<protein>
    <submittedName>
        <fullName evidence="2">Uncharacterized protein</fullName>
    </submittedName>
</protein>
<dbReference type="EMBL" id="JANPWB010000010">
    <property type="protein sequence ID" value="KAJ1145575.1"/>
    <property type="molecule type" value="Genomic_DNA"/>
</dbReference>
<feature type="compositionally biased region" description="Basic and acidic residues" evidence="1">
    <location>
        <begin position="39"/>
        <end position="52"/>
    </location>
</feature>
<accession>A0AAV7QZZ8</accession>
<proteinExistence type="predicted"/>
<sequence length="77" mass="8350">MFENGHLAEPFRPVAGPGPGREELWSCVSPLEDQPGARGEQRHPESPLDRGSSDPILPPAAPMTAGSYAWMRSRVLV</sequence>
<evidence type="ECO:0000313" key="2">
    <source>
        <dbReference type="EMBL" id="KAJ1145575.1"/>
    </source>
</evidence>
<reference evidence="2" key="1">
    <citation type="journal article" date="2022" name="bioRxiv">
        <title>Sequencing and chromosome-scale assembly of the giantPleurodeles waltlgenome.</title>
        <authorList>
            <person name="Brown T."/>
            <person name="Elewa A."/>
            <person name="Iarovenko S."/>
            <person name="Subramanian E."/>
            <person name="Araus A.J."/>
            <person name="Petzold A."/>
            <person name="Susuki M."/>
            <person name="Suzuki K.-i.T."/>
            <person name="Hayashi T."/>
            <person name="Toyoda A."/>
            <person name="Oliveira C."/>
            <person name="Osipova E."/>
            <person name="Leigh N.D."/>
            <person name="Simon A."/>
            <person name="Yun M.H."/>
        </authorList>
    </citation>
    <scope>NUCLEOTIDE SEQUENCE</scope>
    <source>
        <strain evidence="2">20211129_DDA</strain>
        <tissue evidence="2">Liver</tissue>
    </source>
</reference>
<organism evidence="2 3">
    <name type="scientific">Pleurodeles waltl</name>
    <name type="common">Iberian ribbed newt</name>
    <dbReference type="NCBI Taxonomy" id="8319"/>
    <lineage>
        <taxon>Eukaryota</taxon>
        <taxon>Metazoa</taxon>
        <taxon>Chordata</taxon>
        <taxon>Craniata</taxon>
        <taxon>Vertebrata</taxon>
        <taxon>Euteleostomi</taxon>
        <taxon>Amphibia</taxon>
        <taxon>Batrachia</taxon>
        <taxon>Caudata</taxon>
        <taxon>Salamandroidea</taxon>
        <taxon>Salamandridae</taxon>
        <taxon>Pleurodelinae</taxon>
        <taxon>Pleurodeles</taxon>
    </lineage>
</organism>
<name>A0AAV7QZZ8_PLEWA</name>
<evidence type="ECO:0000313" key="3">
    <source>
        <dbReference type="Proteomes" id="UP001066276"/>
    </source>
</evidence>
<gene>
    <name evidence="2" type="ORF">NDU88_011861</name>
</gene>
<evidence type="ECO:0000256" key="1">
    <source>
        <dbReference type="SAM" id="MobiDB-lite"/>
    </source>
</evidence>
<dbReference type="Proteomes" id="UP001066276">
    <property type="component" value="Chromosome 6"/>
</dbReference>